<evidence type="ECO:0000256" key="1">
    <source>
        <dbReference type="ARBA" id="ARBA00004651"/>
    </source>
</evidence>
<dbReference type="PANTHER" id="PTHR24230">
    <property type="entry name" value="G-PROTEIN COUPLED RECEPTOR"/>
    <property type="match status" value="1"/>
</dbReference>
<accession>A0A3M7QJX0</accession>
<feature type="transmembrane region" description="Helical" evidence="10">
    <location>
        <begin position="82"/>
        <end position="101"/>
    </location>
</feature>
<feature type="transmembrane region" description="Helical" evidence="10">
    <location>
        <begin position="266"/>
        <end position="286"/>
    </location>
</feature>
<evidence type="ECO:0000256" key="5">
    <source>
        <dbReference type="ARBA" id="ARBA00023040"/>
    </source>
</evidence>
<keyword evidence="5 9" id="KW-0297">G-protein coupled receptor</keyword>
<dbReference type="GO" id="GO:0008528">
    <property type="term" value="F:G protein-coupled peptide receptor activity"/>
    <property type="evidence" value="ECO:0007669"/>
    <property type="project" value="TreeGrafter"/>
</dbReference>
<organism evidence="12 13">
    <name type="scientific">Brachionus plicatilis</name>
    <name type="common">Marine rotifer</name>
    <name type="synonym">Brachionus muelleri</name>
    <dbReference type="NCBI Taxonomy" id="10195"/>
    <lineage>
        <taxon>Eukaryota</taxon>
        <taxon>Metazoa</taxon>
        <taxon>Spiralia</taxon>
        <taxon>Gnathifera</taxon>
        <taxon>Rotifera</taxon>
        <taxon>Eurotatoria</taxon>
        <taxon>Monogononta</taxon>
        <taxon>Pseudotrocha</taxon>
        <taxon>Ploima</taxon>
        <taxon>Brachionidae</taxon>
        <taxon>Brachionus</taxon>
    </lineage>
</organism>
<evidence type="ECO:0000256" key="6">
    <source>
        <dbReference type="ARBA" id="ARBA00023136"/>
    </source>
</evidence>
<dbReference type="GO" id="GO:0005886">
    <property type="term" value="C:plasma membrane"/>
    <property type="evidence" value="ECO:0007669"/>
    <property type="project" value="UniProtKB-SubCell"/>
</dbReference>
<evidence type="ECO:0000256" key="4">
    <source>
        <dbReference type="ARBA" id="ARBA00022989"/>
    </source>
</evidence>
<feature type="domain" description="G-protein coupled receptors family 1 profile" evidence="11">
    <location>
        <begin position="22"/>
        <end position="136"/>
    </location>
</feature>
<dbReference type="PROSITE" id="PS50262">
    <property type="entry name" value="G_PROTEIN_RECEP_F1_2"/>
    <property type="match status" value="1"/>
</dbReference>
<sequence>MPLFDVIIICQHLITSVIGLIGNFLVLTVYQKKLKDNESITFIIIHLALTDFLCCAVLIPINCYHELNIGKITSDFMCKFHSFLNIINITYSCLLMTLVAFERFFCIVYPFKKIVTVPRAKVILTILFLLCTGIALAGCLSIGIYHRAYLVNNLNPNSLNKTNQSAFIQIQSNYYYNYEKGIEFFLLNDTSETLVFDYNLRRKRDVAAVAKPEAIDFKKRIFVTSEHNPIKDGNYPSNWIPTTDCFPNDQIISIRLFPYIRLFQNLIVVFCFSIIFIVYAFLCVVVSKRRNLKANRENYYKEILHRSRQNTSFKTETTLSRNNSFFVCLYPNNCSISSHGCEKSVPEPHKDPNSQEVCELKFLKETSDQIEAFSRIDINEDYSEDELNNKSTQTKNSTIVSFKKLDKKQKSTILEEDENEETVVLQKRKKLAKNDKNGFKMNIYASKIPSSNYLVANLKTAFMLFVVTVIMAVVYTPALLTSVGMVDYNPLHWNLIYINNAANPLIYSFLNSNFRKSLKNTLKRFSNRIFNGKKSNS</sequence>
<protein>
    <submittedName>
        <fullName evidence="12">Muscarinic acetylcholine receptor M2-like</fullName>
    </submittedName>
</protein>
<dbReference type="Pfam" id="PF00001">
    <property type="entry name" value="7tm_1"/>
    <property type="match status" value="1"/>
</dbReference>
<evidence type="ECO:0000256" key="9">
    <source>
        <dbReference type="RuleBase" id="RU000688"/>
    </source>
</evidence>
<feature type="transmembrane region" description="Helical" evidence="10">
    <location>
        <begin position="42"/>
        <end position="62"/>
    </location>
</feature>
<feature type="transmembrane region" description="Helical" evidence="10">
    <location>
        <begin position="122"/>
        <end position="145"/>
    </location>
</feature>
<feature type="transmembrane region" description="Helical" evidence="10">
    <location>
        <begin position="6"/>
        <end position="30"/>
    </location>
</feature>
<keyword evidence="2" id="KW-1003">Cell membrane</keyword>
<dbReference type="Proteomes" id="UP000276133">
    <property type="component" value="Unassembled WGS sequence"/>
</dbReference>
<feature type="transmembrane region" description="Helical" evidence="10">
    <location>
        <begin position="461"/>
        <end position="485"/>
    </location>
</feature>
<dbReference type="InterPro" id="IPR000276">
    <property type="entry name" value="GPCR_Rhodpsn"/>
</dbReference>
<evidence type="ECO:0000256" key="3">
    <source>
        <dbReference type="ARBA" id="ARBA00022692"/>
    </source>
</evidence>
<dbReference type="InterPro" id="IPR017452">
    <property type="entry name" value="GPCR_Rhodpsn_7TM"/>
</dbReference>
<evidence type="ECO:0000256" key="2">
    <source>
        <dbReference type="ARBA" id="ARBA00022475"/>
    </source>
</evidence>
<dbReference type="SUPFAM" id="SSF81321">
    <property type="entry name" value="Family A G protein-coupled receptor-like"/>
    <property type="match status" value="2"/>
</dbReference>
<dbReference type="EMBL" id="REGN01005906">
    <property type="protein sequence ID" value="RNA11620.1"/>
    <property type="molecule type" value="Genomic_DNA"/>
</dbReference>
<evidence type="ECO:0000256" key="8">
    <source>
        <dbReference type="ARBA" id="ARBA00023224"/>
    </source>
</evidence>
<comment type="similarity">
    <text evidence="9">Belongs to the G-protein coupled receptor 1 family.</text>
</comment>
<dbReference type="CDD" id="cd00637">
    <property type="entry name" value="7tm_classA_rhodopsin-like"/>
    <property type="match status" value="1"/>
</dbReference>
<dbReference type="STRING" id="10195.A0A3M7QJX0"/>
<keyword evidence="8 9" id="KW-0807">Transducer</keyword>
<dbReference type="PRINTS" id="PR00237">
    <property type="entry name" value="GPCRRHODOPSN"/>
</dbReference>
<dbReference type="OrthoDB" id="5969463at2759"/>
<keyword evidence="13" id="KW-1185">Reference proteome</keyword>
<evidence type="ECO:0000259" key="11">
    <source>
        <dbReference type="PROSITE" id="PS50262"/>
    </source>
</evidence>
<proteinExistence type="inferred from homology"/>
<keyword evidence="6 10" id="KW-0472">Membrane</keyword>
<comment type="caution">
    <text evidence="12">The sequence shown here is derived from an EMBL/GenBank/DDBJ whole genome shotgun (WGS) entry which is preliminary data.</text>
</comment>
<dbReference type="PROSITE" id="PS00237">
    <property type="entry name" value="G_PROTEIN_RECEP_F1_1"/>
    <property type="match status" value="1"/>
</dbReference>
<evidence type="ECO:0000313" key="13">
    <source>
        <dbReference type="Proteomes" id="UP000276133"/>
    </source>
</evidence>
<comment type="subcellular location">
    <subcellularLocation>
        <location evidence="1">Cell membrane</location>
        <topology evidence="1">Multi-pass membrane protein</topology>
    </subcellularLocation>
</comment>
<feature type="transmembrane region" description="Helical" evidence="10">
    <location>
        <begin position="491"/>
        <end position="510"/>
    </location>
</feature>
<dbReference type="AlphaFoldDB" id="A0A3M7QJX0"/>
<keyword evidence="3 9" id="KW-0812">Transmembrane</keyword>
<keyword evidence="4 10" id="KW-1133">Transmembrane helix</keyword>
<evidence type="ECO:0000256" key="7">
    <source>
        <dbReference type="ARBA" id="ARBA00023170"/>
    </source>
</evidence>
<evidence type="ECO:0000256" key="10">
    <source>
        <dbReference type="SAM" id="Phobius"/>
    </source>
</evidence>
<dbReference type="Gene3D" id="1.20.1070.10">
    <property type="entry name" value="Rhodopsin 7-helix transmembrane proteins"/>
    <property type="match status" value="2"/>
</dbReference>
<reference evidence="12 13" key="1">
    <citation type="journal article" date="2018" name="Sci. Rep.">
        <title>Genomic signatures of local adaptation to the degree of environmental predictability in rotifers.</title>
        <authorList>
            <person name="Franch-Gras L."/>
            <person name="Hahn C."/>
            <person name="Garcia-Roger E.M."/>
            <person name="Carmona M.J."/>
            <person name="Serra M."/>
            <person name="Gomez A."/>
        </authorList>
    </citation>
    <scope>NUCLEOTIDE SEQUENCE [LARGE SCALE GENOMIC DNA]</scope>
    <source>
        <strain evidence="12">HYR1</strain>
    </source>
</reference>
<gene>
    <name evidence="12" type="ORF">BpHYR1_051714</name>
</gene>
<evidence type="ECO:0000313" key="12">
    <source>
        <dbReference type="EMBL" id="RNA11620.1"/>
    </source>
</evidence>
<dbReference type="PANTHER" id="PTHR24230:SF158">
    <property type="entry name" value="G-PROTEIN COUPLED RECEPTORS FAMILY 1 PROFILE DOMAIN-CONTAINING PROTEIN"/>
    <property type="match status" value="1"/>
</dbReference>
<keyword evidence="7 9" id="KW-0675">Receptor</keyword>
<name>A0A3M7QJX0_BRAPC</name>
<dbReference type="GO" id="GO:0007218">
    <property type="term" value="P:neuropeptide signaling pathway"/>
    <property type="evidence" value="ECO:0007669"/>
    <property type="project" value="TreeGrafter"/>
</dbReference>